<evidence type="ECO:0000313" key="2">
    <source>
        <dbReference type="EMBL" id="KAK5881824.1"/>
    </source>
</evidence>
<reference evidence="2 3" key="1">
    <citation type="journal article" date="2023" name="Mol. Biol. Evol.">
        <title>Genomics of Secondarily Temperate Adaptation in the Only Non-Antarctic Icefish.</title>
        <authorList>
            <person name="Rivera-Colon A.G."/>
            <person name="Rayamajhi N."/>
            <person name="Minhas B.F."/>
            <person name="Madrigal G."/>
            <person name="Bilyk K.T."/>
            <person name="Yoon V."/>
            <person name="Hune M."/>
            <person name="Gregory S."/>
            <person name="Cheng C.H.C."/>
            <person name="Catchen J.M."/>
        </authorList>
    </citation>
    <scope>NUCLEOTIDE SEQUENCE [LARGE SCALE GENOMIC DNA]</scope>
    <source>
        <strain evidence="2">JC2023a</strain>
    </source>
</reference>
<evidence type="ECO:0000313" key="3">
    <source>
        <dbReference type="Proteomes" id="UP001335648"/>
    </source>
</evidence>
<accession>A0AAN8GK47</accession>
<keyword evidence="3" id="KW-1185">Reference proteome</keyword>
<dbReference type="EMBL" id="JAULUE010002062">
    <property type="protein sequence ID" value="KAK5881824.1"/>
    <property type="molecule type" value="Genomic_DNA"/>
</dbReference>
<evidence type="ECO:0000256" key="1">
    <source>
        <dbReference type="SAM" id="MobiDB-lite"/>
    </source>
</evidence>
<feature type="region of interest" description="Disordered" evidence="1">
    <location>
        <begin position="1"/>
        <end position="31"/>
    </location>
</feature>
<protein>
    <submittedName>
        <fullName evidence="2">Uncharacterized protein</fullName>
    </submittedName>
</protein>
<name>A0AAN8GK47_9TELE</name>
<dbReference type="Proteomes" id="UP001335648">
    <property type="component" value="Unassembled WGS sequence"/>
</dbReference>
<gene>
    <name evidence="2" type="ORF">CesoFtcFv8_020469</name>
</gene>
<proteinExistence type="predicted"/>
<sequence>MSTLRTQDEGVPESLRAGRSPHGEGSEALSVKGCEATAECTEIIDTMNGRNPRAKGFKSPSGALKWRERKAFLSRAGRNLLTLETKDGAPLHRSKRSIQIVLVIHA</sequence>
<dbReference type="AlphaFoldDB" id="A0AAN8GK47"/>
<comment type="caution">
    <text evidence="2">The sequence shown here is derived from an EMBL/GenBank/DDBJ whole genome shotgun (WGS) entry which is preliminary data.</text>
</comment>
<organism evidence="2 3">
    <name type="scientific">Champsocephalus esox</name>
    <name type="common">pike icefish</name>
    <dbReference type="NCBI Taxonomy" id="159716"/>
    <lineage>
        <taxon>Eukaryota</taxon>
        <taxon>Metazoa</taxon>
        <taxon>Chordata</taxon>
        <taxon>Craniata</taxon>
        <taxon>Vertebrata</taxon>
        <taxon>Euteleostomi</taxon>
        <taxon>Actinopterygii</taxon>
        <taxon>Neopterygii</taxon>
        <taxon>Teleostei</taxon>
        <taxon>Neoteleostei</taxon>
        <taxon>Acanthomorphata</taxon>
        <taxon>Eupercaria</taxon>
        <taxon>Perciformes</taxon>
        <taxon>Notothenioidei</taxon>
        <taxon>Channichthyidae</taxon>
        <taxon>Champsocephalus</taxon>
    </lineage>
</organism>